<dbReference type="Gene3D" id="3.30.200.20">
    <property type="entry name" value="Phosphorylase Kinase, domain 1"/>
    <property type="match status" value="1"/>
</dbReference>
<dbReference type="AlphaFoldDB" id="A0A495XD31"/>
<dbReference type="Gene3D" id="1.20.1270.240">
    <property type="match status" value="1"/>
</dbReference>
<evidence type="ECO:0000313" key="2">
    <source>
        <dbReference type="EMBL" id="RKT70523.1"/>
    </source>
</evidence>
<dbReference type="Proteomes" id="UP000272729">
    <property type="component" value="Unassembled WGS sequence"/>
</dbReference>
<evidence type="ECO:0000313" key="3">
    <source>
        <dbReference type="Proteomes" id="UP000272729"/>
    </source>
</evidence>
<dbReference type="PANTHER" id="PTHR12149">
    <property type="entry name" value="FRUCTOSAMINE 3 KINASE-RELATED PROTEIN"/>
    <property type="match status" value="1"/>
</dbReference>
<accession>A0A495XD31</accession>
<dbReference type="EMBL" id="RBXR01000001">
    <property type="protein sequence ID" value="RKT70523.1"/>
    <property type="molecule type" value="Genomic_DNA"/>
</dbReference>
<dbReference type="SUPFAM" id="SSF56112">
    <property type="entry name" value="Protein kinase-like (PK-like)"/>
    <property type="match status" value="1"/>
</dbReference>
<dbReference type="PANTHER" id="PTHR12149:SF8">
    <property type="entry name" value="PROTEIN-RIBULOSAMINE 3-KINASE"/>
    <property type="match status" value="1"/>
</dbReference>
<proteinExistence type="inferred from homology"/>
<protein>
    <submittedName>
        <fullName evidence="2">Fructosamine-3-kinase</fullName>
    </submittedName>
</protein>
<evidence type="ECO:0000256" key="1">
    <source>
        <dbReference type="PIRNR" id="PIRNR006221"/>
    </source>
</evidence>
<dbReference type="RefSeq" id="WP_121222781.1">
    <property type="nucleotide sequence ID" value="NZ_JBIUBA010000041.1"/>
</dbReference>
<dbReference type="InterPro" id="IPR011009">
    <property type="entry name" value="Kinase-like_dom_sf"/>
</dbReference>
<gene>
    <name evidence="2" type="ORF">DFJ66_3793</name>
</gene>
<name>A0A495XD31_9PSEU</name>
<dbReference type="Pfam" id="PF03881">
    <property type="entry name" value="Fructosamin_kin"/>
    <property type="match status" value="1"/>
</dbReference>
<comment type="caution">
    <text evidence="2">The sequence shown here is derived from an EMBL/GenBank/DDBJ whole genome shotgun (WGS) entry which is preliminary data.</text>
</comment>
<sequence length="276" mass="29933">MNAGQAAAELTGVRAVEVRHLGNSVFEVDLEDGDLVVVKRHDDPNAVLAEAKSLEWLAEPEGPPVPGVRAHGENWLVMDQVERGAPSPEAAEEFGRRLAALHATGAPAFGAPPPDGPENASIGLAPMLNRPHASWADWFKADRIDFYLRKAVDQGELTPDQARVVEAVRVEAPDEPPARLHGDLWNGNVHWAADGRAWLIDPAAHGGHRESDLAMLHLFGCTHLDRIVAAYQEVTPLADGWRDRIPLHQLFPLLVHVALFGGSYVQQTLAAARALP</sequence>
<dbReference type="PIRSF" id="PIRSF006221">
    <property type="entry name" value="Ketosamine-3-kinase"/>
    <property type="match status" value="1"/>
</dbReference>
<dbReference type="InterPro" id="IPR016477">
    <property type="entry name" value="Fructo-/Ketosamine-3-kinase"/>
</dbReference>
<dbReference type="Gene3D" id="1.10.510.10">
    <property type="entry name" value="Transferase(Phosphotransferase) domain 1"/>
    <property type="match status" value="1"/>
</dbReference>
<keyword evidence="3" id="KW-1185">Reference proteome</keyword>
<dbReference type="GO" id="GO:0016301">
    <property type="term" value="F:kinase activity"/>
    <property type="evidence" value="ECO:0007669"/>
    <property type="project" value="UniProtKB-UniRule"/>
</dbReference>
<reference evidence="2 3" key="1">
    <citation type="submission" date="2018-10" db="EMBL/GenBank/DDBJ databases">
        <title>Sequencing the genomes of 1000 actinobacteria strains.</title>
        <authorList>
            <person name="Klenk H.-P."/>
        </authorList>
    </citation>
    <scope>NUCLEOTIDE SEQUENCE [LARGE SCALE GENOMIC DNA]</scope>
    <source>
        <strain evidence="2 3">DSM 43911</strain>
    </source>
</reference>
<keyword evidence="1 2" id="KW-0418">Kinase</keyword>
<comment type="similarity">
    <text evidence="1">Belongs to the fructosamine kinase family.</text>
</comment>
<dbReference type="OrthoDB" id="5291879at2"/>
<keyword evidence="1" id="KW-0808">Transferase</keyword>
<organism evidence="2 3">
    <name type="scientific">Saccharothrix variisporea</name>
    <dbReference type="NCBI Taxonomy" id="543527"/>
    <lineage>
        <taxon>Bacteria</taxon>
        <taxon>Bacillati</taxon>
        <taxon>Actinomycetota</taxon>
        <taxon>Actinomycetes</taxon>
        <taxon>Pseudonocardiales</taxon>
        <taxon>Pseudonocardiaceae</taxon>
        <taxon>Saccharothrix</taxon>
    </lineage>
</organism>